<dbReference type="AlphaFoldDB" id="A0A4Q9MZB2"/>
<name>A0A4Q9MZB2_9APHY</name>
<proteinExistence type="predicted"/>
<protein>
    <submittedName>
        <fullName evidence="1">Uncharacterized protein</fullName>
    </submittedName>
</protein>
<evidence type="ECO:0000313" key="1">
    <source>
        <dbReference type="EMBL" id="TBU33494.1"/>
    </source>
</evidence>
<accession>A0A4Q9MZB2</accession>
<gene>
    <name evidence="1" type="ORF">BD311DRAFT_437844</name>
</gene>
<organism evidence="1">
    <name type="scientific">Dichomitus squalens</name>
    <dbReference type="NCBI Taxonomy" id="114155"/>
    <lineage>
        <taxon>Eukaryota</taxon>
        <taxon>Fungi</taxon>
        <taxon>Dikarya</taxon>
        <taxon>Basidiomycota</taxon>
        <taxon>Agaricomycotina</taxon>
        <taxon>Agaricomycetes</taxon>
        <taxon>Polyporales</taxon>
        <taxon>Polyporaceae</taxon>
        <taxon>Dichomitus</taxon>
    </lineage>
</organism>
<dbReference type="EMBL" id="ML143391">
    <property type="protein sequence ID" value="TBU33494.1"/>
    <property type="molecule type" value="Genomic_DNA"/>
</dbReference>
<reference evidence="1" key="1">
    <citation type="submission" date="2019-01" db="EMBL/GenBank/DDBJ databases">
        <title>Draft genome sequences of three monokaryotic isolates of the white-rot basidiomycete fungus Dichomitus squalens.</title>
        <authorList>
            <consortium name="DOE Joint Genome Institute"/>
            <person name="Lopez S.C."/>
            <person name="Andreopoulos B."/>
            <person name="Pangilinan J."/>
            <person name="Lipzen A."/>
            <person name="Riley R."/>
            <person name="Ahrendt S."/>
            <person name="Ng V."/>
            <person name="Barry K."/>
            <person name="Daum C."/>
            <person name="Grigoriev I.V."/>
            <person name="Hilden K.S."/>
            <person name="Makela M.R."/>
            <person name="de Vries R.P."/>
        </authorList>
    </citation>
    <scope>NUCLEOTIDE SEQUENCE [LARGE SCALE GENOMIC DNA]</scope>
    <source>
        <strain evidence="1">OM18370.1</strain>
    </source>
</reference>
<dbReference type="Proteomes" id="UP000292957">
    <property type="component" value="Unassembled WGS sequence"/>
</dbReference>
<sequence length="168" mass="18014">MTVRIPKHESEPKPQCDKLLEGTPFPRITRAIASLVILKSLARGPQTQIAAADGCFSRLRRLPNSASQPGSIAQDAITNDHACGRIEGPPRWQLLADVSHLHPPLPTPAPISSGATITSPSGWSILLGSAAHSIQIISTQTYCTRNDALQMMNNVPPTTKEVSATQRP</sequence>